<dbReference type="EMBL" id="AFHQ01000060">
    <property type="protein sequence ID" value="EGK56954.1"/>
    <property type="molecule type" value="Genomic_DNA"/>
</dbReference>
<dbReference type="eggNOG" id="COG5610">
    <property type="taxonomic scope" value="Bacteria"/>
</dbReference>
<dbReference type="Gene3D" id="3.40.50.1000">
    <property type="entry name" value="HAD superfamily/HAD-like"/>
    <property type="match status" value="1"/>
</dbReference>
<evidence type="ECO:0000313" key="2">
    <source>
        <dbReference type="Proteomes" id="UP000004067"/>
    </source>
</evidence>
<dbReference type="RefSeq" id="WP_006307634.1">
    <property type="nucleotide sequence ID" value="NZ_GL892076.1"/>
</dbReference>
<dbReference type="STRING" id="888060.HMPREF9081_2456"/>
<dbReference type="HOGENOM" id="CLU_017953_3_1_9"/>
<accession>F5RQC0</accession>
<comment type="caution">
    <text evidence="1">The sequence shown here is derived from an EMBL/GenBank/DDBJ whole genome shotgun (WGS) entry which is preliminary data.</text>
</comment>
<dbReference type="InterPro" id="IPR036412">
    <property type="entry name" value="HAD-like_sf"/>
</dbReference>
<sequence>MDAFWDHYTCIAVYGTGTYAKDFFQNYSGNSLAAVFDRVRKNGEFCGYPIRDIKDISSIGVELVIIAAPQTVEEIIFRRIERLCAQNNVDVFDVMGRNLRQTTFGVEYNDKASATFNDIIAAIDAHDVISFDIFDTLIMRKTLYPEDVFELVASRGGRSGISVEEFKANRVMAELSVLDEGCHTLDAIYDKLQKTYGFTDETRAYLLNTELEAERDVIVARSAVVRAFRYAIQKKKLVYLTTDMYLPEEFLRALLCHHGIEGYEKIIISGYEGTTKSQNLFGVLQNIASSGKILHVGDNKQVDCLTAHLYGIDTFWVPSALEIWRMRDPSIGLEMFLTVNDRTLLGTYLSRCFQNPFANAMEEAEEEWGIYDFAFSFAGPLLTCYILWLVQKVRNKDYEKLLFVARDGYLPMKLYQWFCNNTDRTEDLPPGCYFYTSRRAAIRAGLCKQDIKKIAKQMPEGAIFFEDGCIDSNRSLQESEEQYQNFALYLKREDIKQNGKYALVDILSSGTSQYFLQNIFAWNIEGLNMIYYIGEIGKIREPLRISAMYLFPKNQLTALLTPDNNKIMETICTSYDASVSGYGGNGEVVFTALEKEDSEKIWLKKAQQGVMDYFSEFIGKYYVPEQGFNVNIGAVLFFQHERLSQDAKNRIFEGSRFYNDILLTSSAVFSHDREEGVQAK</sequence>
<protein>
    <submittedName>
        <fullName evidence="1">Uncharacterized protein</fullName>
    </submittedName>
</protein>
<dbReference type="Gene3D" id="1.10.150.520">
    <property type="match status" value="1"/>
</dbReference>
<organism evidence="1 2">
    <name type="scientific">Centipeda periodontii DSM 2778</name>
    <dbReference type="NCBI Taxonomy" id="888060"/>
    <lineage>
        <taxon>Bacteria</taxon>
        <taxon>Bacillati</taxon>
        <taxon>Bacillota</taxon>
        <taxon>Negativicutes</taxon>
        <taxon>Selenomonadales</taxon>
        <taxon>Selenomonadaceae</taxon>
        <taxon>Centipeda</taxon>
    </lineage>
</organism>
<name>F5RQC0_9FIRM</name>
<dbReference type="AlphaFoldDB" id="F5RQC0"/>
<gene>
    <name evidence="1" type="ORF">HMPREF9081_2456</name>
</gene>
<proteinExistence type="predicted"/>
<keyword evidence="2" id="KW-1185">Reference proteome</keyword>
<dbReference type="Proteomes" id="UP000004067">
    <property type="component" value="Unassembled WGS sequence"/>
</dbReference>
<reference evidence="1 2" key="1">
    <citation type="submission" date="2011-04" db="EMBL/GenBank/DDBJ databases">
        <authorList>
            <person name="Muzny D."/>
            <person name="Qin X."/>
            <person name="Deng J."/>
            <person name="Jiang H."/>
            <person name="Liu Y."/>
            <person name="Qu J."/>
            <person name="Song X.-Z."/>
            <person name="Zhang L."/>
            <person name="Thornton R."/>
            <person name="Coyle M."/>
            <person name="Francisco L."/>
            <person name="Jackson L."/>
            <person name="Javaid M."/>
            <person name="Korchina V."/>
            <person name="Kovar C."/>
            <person name="Mata R."/>
            <person name="Mathew T."/>
            <person name="Ngo R."/>
            <person name="Nguyen L."/>
            <person name="Nguyen N."/>
            <person name="Okwuonu G."/>
            <person name="Ongeri F."/>
            <person name="Pham C."/>
            <person name="Simmons D."/>
            <person name="Wilczek-Boney K."/>
            <person name="Hale W."/>
            <person name="Jakkamsetti A."/>
            <person name="Pham P."/>
            <person name="Ruth R."/>
            <person name="San Lucas F."/>
            <person name="Warren J."/>
            <person name="Zhang J."/>
            <person name="Zhao Z."/>
            <person name="Zhou C."/>
            <person name="Zhu D."/>
            <person name="Lee S."/>
            <person name="Bess C."/>
            <person name="Blankenburg K."/>
            <person name="Forbes L."/>
            <person name="Fu Q."/>
            <person name="Gubbala S."/>
            <person name="Hirani K."/>
            <person name="Jayaseelan J.C."/>
            <person name="Lara F."/>
            <person name="Munidasa M."/>
            <person name="Palculict T."/>
            <person name="Patil S."/>
            <person name="Pu L.-L."/>
            <person name="Saada N."/>
            <person name="Tang L."/>
            <person name="Weissenberger G."/>
            <person name="Zhu Y."/>
            <person name="Hemphill L."/>
            <person name="Shang Y."/>
            <person name="Youmans B."/>
            <person name="Ayvaz T."/>
            <person name="Ross M."/>
            <person name="Santibanez J."/>
            <person name="Aqrawi P."/>
            <person name="Gross S."/>
            <person name="Joshi V."/>
            <person name="Fowler G."/>
            <person name="Nazareth L."/>
            <person name="Reid J."/>
            <person name="Worley K."/>
            <person name="Petrosino J."/>
            <person name="Highlander S."/>
            <person name="Gibbs R."/>
        </authorList>
    </citation>
    <scope>NUCLEOTIDE SEQUENCE [LARGE SCALE GENOMIC DNA]</scope>
    <source>
        <strain evidence="1 2">DSM 2778</strain>
    </source>
</reference>
<dbReference type="InterPro" id="IPR023214">
    <property type="entry name" value="HAD_sf"/>
</dbReference>
<dbReference type="SUPFAM" id="SSF56784">
    <property type="entry name" value="HAD-like"/>
    <property type="match status" value="1"/>
</dbReference>
<evidence type="ECO:0000313" key="1">
    <source>
        <dbReference type="EMBL" id="EGK56954.1"/>
    </source>
</evidence>
<dbReference type="OrthoDB" id="9802794at2"/>